<dbReference type="EMBL" id="CWKI01000009">
    <property type="protein sequence ID" value="CTR08918.1"/>
    <property type="molecule type" value="Genomic_DNA"/>
</dbReference>
<evidence type="ECO:0000313" key="1">
    <source>
        <dbReference type="EMBL" id="CTR08918.1"/>
    </source>
</evidence>
<evidence type="ECO:0000313" key="2">
    <source>
        <dbReference type="Proteomes" id="UP000199069"/>
    </source>
</evidence>
<gene>
    <name evidence="1" type="primary">FGENESH: predicted gene_9.125</name>
    <name evidence="1" type="ORF">BN2166_0047790</name>
</gene>
<reference evidence="1 2" key="1">
    <citation type="submission" date="2015-07" db="EMBL/GenBank/DDBJ databases">
        <authorList>
            <person name="Cajimat M.N.B."/>
            <person name="Milazzo M.L."/>
            <person name="Fulhorst C.F."/>
        </authorList>
    </citation>
    <scope>NUCLEOTIDE SEQUENCE [LARGE SCALE GENOMIC DNA]</scope>
    <source>
        <strain evidence="1">Single colony</strain>
    </source>
</reference>
<protein>
    <submittedName>
        <fullName evidence="1">FGENESH: predicted gene_9.125 protein</fullName>
    </submittedName>
</protein>
<name>A0A0K3CIZ8_RHOTO</name>
<organism evidence="1 2">
    <name type="scientific">Rhodotorula toruloides</name>
    <name type="common">Yeast</name>
    <name type="synonym">Rhodosporidium toruloides</name>
    <dbReference type="NCBI Taxonomy" id="5286"/>
    <lineage>
        <taxon>Eukaryota</taxon>
        <taxon>Fungi</taxon>
        <taxon>Dikarya</taxon>
        <taxon>Basidiomycota</taxon>
        <taxon>Pucciniomycotina</taxon>
        <taxon>Microbotryomycetes</taxon>
        <taxon>Sporidiobolales</taxon>
        <taxon>Sporidiobolaceae</taxon>
        <taxon>Rhodotorula</taxon>
    </lineage>
</organism>
<proteinExistence type="predicted"/>
<keyword evidence="2" id="KW-1185">Reference proteome</keyword>
<dbReference type="Proteomes" id="UP000199069">
    <property type="component" value="Unassembled WGS sequence"/>
</dbReference>
<sequence>MSSETAVPLDSLPPVPARPTQLLNLPEELILRIFETVFDHLLTERIRGQIRERPLPEPTFLRRLSPETAPTLSHLPLLQDLTLQFEHELDDAFVTLGETTPGLRRLAVTAYLSEPLRQLFTNLPLTLEELHIYYTYPHSIAIPWYSVPRLHLYPPKGYFGDPWYFIQDLKRVFSIE</sequence>
<dbReference type="AlphaFoldDB" id="A0A0K3CIZ8"/>
<accession>A0A0K3CIZ8</accession>
<feature type="non-terminal residue" evidence="1">
    <location>
        <position position="176"/>
    </location>
</feature>